<accession>G8LYZ2</accession>
<evidence type="ECO:0000313" key="2">
    <source>
        <dbReference type="EMBL" id="AEV67894.1"/>
    </source>
</evidence>
<evidence type="ECO:0000256" key="1">
    <source>
        <dbReference type="SAM" id="Phobius"/>
    </source>
</evidence>
<keyword evidence="3" id="KW-1185">Reference proteome</keyword>
<name>G8LYZ2_ACECE</name>
<dbReference type="STRING" id="720554.Clocl_1235"/>
<reference evidence="2 3" key="2">
    <citation type="journal article" date="2012" name="Stand. Genomic Sci.">
        <title>Complete Genome Sequence of Clostridium clariflavum DSM 19732.</title>
        <authorList>
            <person name="Izquierdo J.A."/>
            <person name="Goodwin L."/>
            <person name="Davenport K.W."/>
            <person name="Teshima H."/>
            <person name="Bruce D."/>
            <person name="Detter C."/>
            <person name="Tapia R."/>
            <person name="Han S."/>
            <person name="Land M."/>
            <person name="Hauser L."/>
            <person name="Jeffries C.D."/>
            <person name="Han J."/>
            <person name="Pitluck S."/>
            <person name="Nolan M."/>
            <person name="Chen A."/>
            <person name="Huntemann M."/>
            <person name="Mavromatis K."/>
            <person name="Mikhailova N."/>
            <person name="Liolios K."/>
            <person name="Woyke T."/>
            <person name="Lynd L.R."/>
        </authorList>
    </citation>
    <scope>NUCLEOTIDE SEQUENCE [LARGE SCALE GENOMIC DNA]</scope>
    <source>
        <strain evidence="3">DSM 19732 / NBRC 101661 / EBR45</strain>
    </source>
</reference>
<dbReference type="eggNOG" id="COG3326">
    <property type="taxonomic scope" value="Bacteria"/>
</dbReference>
<dbReference type="Pfam" id="PF06961">
    <property type="entry name" value="DUF1294"/>
    <property type="match status" value="1"/>
</dbReference>
<dbReference type="InterPro" id="IPR010718">
    <property type="entry name" value="DUF1294"/>
</dbReference>
<dbReference type="KEGG" id="ccl:Clocl_1235"/>
<keyword evidence="1" id="KW-0472">Membrane</keyword>
<dbReference type="EMBL" id="CP003065">
    <property type="protein sequence ID" value="AEV67894.1"/>
    <property type="molecule type" value="Genomic_DNA"/>
</dbReference>
<dbReference type="RefSeq" id="WP_014254510.1">
    <property type="nucleotide sequence ID" value="NC_016627.1"/>
</dbReference>
<feature type="transmembrane region" description="Helical" evidence="1">
    <location>
        <begin position="42"/>
        <end position="62"/>
    </location>
</feature>
<protein>
    <submittedName>
        <fullName evidence="2">Putative membrane protein</fullName>
    </submittedName>
</protein>
<feature type="transmembrane region" description="Helical" evidence="1">
    <location>
        <begin position="12"/>
        <end position="30"/>
    </location>
</feature>
<organism evidence="2 3">
    <name type="scientific">Acetivibrio clariflavus (strain DSM 19732 / NBRC 101661 / EBR45)</name>
    <name type="common">Clostridium clariflavum</name>
    <dbReference type="NCBI Taxonomy" id="720554"/>
    <lineage>
        <taxon>Bacteria</taxon>
        <taxon>Bacillati</taxon>
        <taxon>Bacillota</taxon>
        <taxon>Clostridia</taxon>
        <taxon>Eubacteriales</taxon>
        <taxon>Oscillospiraceae</taxon>
        <taxon>Acetivibrio</taxon>
    </lineage>
</organism>
<dbReference type="OrthoDB" id="1698854at2"/>
<keyword evidence="1" id="KW-0812">Transmembrane</keyword>
<evidence type="ECO:0000313" key="3">
    <source>
        <dbReference type="Proteomes" id="UP000005435"/>
    </source>
</evidence>
<dbReference type="Proteomes" id="UP000005435">
    <property type="component" value="Chromosome"/>
</dbReference>
<reference evidence="3" key="1">
    <citation type="submission" date="2011-12" db="EMBL/GenBank/DDBJ databases">
        <title>Complete sequence of Clostridium clariflavum DSM 19732.</title>
        <authorList>
            <consortium name="US DOE Joint Genome Institute"/>
            <person name="Lucas S."/>
            <person name="Han J."/>
            <person name="Lapidus A."/>
            <person name="Cheng J.-F."/>
            <person name="Goodwin L."/>
            <person name="Pitluck S."/>
            <person name="Peters L."/>
            <person name="Teshima H."/>
            <person name="Detter J.C."/>
            <person name="Han C."/>
            <person name="Tapia R."/>
            <person name="Land M."/>
            <person name="Hauser L."/>
            <person name="Kyrpides N."/>
            <person name="Ivanova N."/>
            <person name="Pagani I."/>
            <person name="Kitzmiller T."/>
            <person name="Lynd L."/>
            <person name="Izquierdo J."/>
            <person name="Woyke T."/>
        </authorList>
    </citation>
    <scope>NUCLEOTIDE SEQUENCE [LARGE SCALE GENOMIC DNA]</scope>
    <source>
        <strain evidence="3">DSM 19732 / NBRC 101661 / EBR45</strain>
    </source>
</reference>
<dbReference type="AlphaFoldDB" id="G8LYZ2"/>
<gene>
    <name evidence="2" type="ordered locus">Clocl_1235</name>
</gene>
<proteinExistence type="predicted"/>
<feature type="transmembrane region" description="Helical" evidence="1">
    <location>
        <begin position="68"/>
        <end position="90"/>
    </location>
</feature>
<dbReference type="HOGENOM" id="CLU_091970_3_0_9"/>
<keyword evidence="1" id="KW-1133">Transmembrane helix</keyword>
<sequence precursor="true">MFDKLDNLSMGFILFMNVVGFLLMGIDKYKAKKKLWRIPEKVLLLTALFGGAVGVYAGMLFFRHKTKHWYFVIGVPAILIAEIIIALFIFKS</sequence>